<dbReference type="InParanoid" id="K5XAF2"/>
<evidence type="ECO:0000313" key="2">
    <source>
        <dbReference type="Proteomes" id="UP000008370"/>
    </source>
</evidence>
<dbReference type="HOGENOM" id="CLU_2794757_0_0_1"/>
<dbReference type="Proteomes" id="UP000008370">
    <property type="component" value="Unassembled WGS sequence"/>
</dbReference>
<accession>K5XAF2</accession>
<dbReference type="AlphaFoldDB" id="K5XAF2"/>
<gene>
    <name evidence="1" type="ORF">PHACADRAFT_158305</name>
</gene>
<dbReference type="KEGG" id="pco:PHACADRAFT_158305"/>
<protein>
    <submittedName>
        <fullName evidence="1">Uncharacterized protein</fullName>
    </submittedName>
</protein>
<dbReference type="STRING" id="650164.K5XAF2"/>
<keyword evidence="2" id="KW-1185">Reference proteome</keyword>
<proteinExistence type="predicted"/>
<dbReference type="RefSeq" id="XP_007392444.1">
    <property type="nucleotide sequence ID" value="XM_007392382.1"/>
</dbReference>
<sequence>MERPSRVSRLSVHPKYAPRESVFVGNSETYRGDSNFVCSPFLRECVVAMEDCCDEVHHSPLDMLLYSL</sequence>
<reference evidence="1 2" key="1">
    <citation type="journal article" date="2012" name="BMC Genomics">
        <title>Comparative genomics of the white-rot fungi, Phanerochaete carnosa and P. chrysosporium, to elucidate the genetic basis of the distinct wood types they colonize.</title>
        <authorList>
            <person name="Suzuki H."/>
            <person name="MacDonald J."/>
            <person name="Syed K."/>
            <person name="Salamov A."/>
            <person name="Hori C."/>
            <person name="Aerts A."/>
            <person name="Henrissat B."/>
            <person name="Wiebenga A."/>
            <person name="vanKuyk P.A."/>
            <person name="Barry K."/>
            <person name="Lindquist E."/>
            <person name="LaButti K."/>
            <person name="Lapidus A."/>
            <person name="Lucas S."/>
            <person name="Coutinho P."/>
            <person name="Gong Y."/>
            <person name="Samejima M."/>
            <person name="Mahadevan R."/>
            <person name="Abou-Zaid M."/>
            <person name="de Vries R.P."/>
            <person name="Igarashi K."/>
            <person name="Yadav J.S."/>
            <person name="Grigoriev I.V."/>
            <person name="Master E.R."/>
        </authorList>
    </citation>
    <scope>NUCLEOTIDE SEQUENCE [LARGE SCALE GENOMIC DNA]</scope>
    <source>
        <strain evidence="1 2">HHB-10118-sp</strain>
    </source>
</reference>
<dbReference type="GeneID" id="18909104"/>
<evidence type="ECO:0000313" key="1">
    <source>
        <dbReference type="EMBL" id="EKM59892.1"/>
    </source>
</evidence>
<dbReference type="OrthoDB" id="3361333at2759"/>
<dbReference type="EMBL" id="JH930469">
    <property type="protein sequence ID" value="EKM59892.1"/>
    <property type="molecule type" value="Genomic_DNA"/>
</dbReference>
<organism evidence="1 2">
    <name type="scientific">Phanerochaete carnosa (strain HHB-10118-sp)</name>
    <name type="common">White-rot fungus</name>
    <name type="synonym">Peniophora carnosa</name>
    <dbReference type="NCBI Taxonomy" id="650164"/>
    <lineage>
        <taxon>Eukaryota</taxon>
        <taxon>Fungi</taxon>
        <taxon>Dikarya</taxon>
        <taxon>Basidiomycota</taxon>
        <taxon>Agaricomycotina</taxon>
        <taxon>Agaricomycetes</taxon>
        <taxon>Polyporales</taxon>
        <taxon>Phanerochaetaceae</taxon>
        <taxon>Phanerochaete</taxon>
    </lineage>
</organism>
<name>K5XAF2_PHACS</name>